<evidence type="ECO:0000313" key="5">
    <source>
        <dbReference type="EMBL" id="GEU89346.1"/>
    </source>
</evidence>
<feature type="region of interest" description="Disordered" evidence="3">
    <location>
        <begin position="500"/>
        <end position="556"/>
    </location>
</feature>
<feature type="compositionally biased region" description="Basic and acidic residues" evidence="3">
    <location>
        <begin position="506"/>
        <end position="515"/>
    </location>
</feature>
<feature type="domain" description="Integrase catalytic" evidence="4">
    <location>
        <begin position="230"/>
        <end position="396"/>
    </location>
</feature>
<dbReference type="InterPro" id="IPR001584">
    <property type="entry name" value="Integrase_cat-core"/>
</dbReference>
<dbReference type="PROSITE" id="PS50994">
    <property type="entry name" value="INTEGRASE"/>
    <property type="match status" value="1"/>
</dbReference>
<dbReference type="InterPro" id="IPR057670">
    <property type="entry name" value="SH3_retrovirus"/>
</dbReference>
<keyword evidence="2" id="KW-0378">Hydrolase</keyword>
<feature type="compositionally biased region" description="Polar residues" evidence="3">
    <location>
        <begin position="530"/>
        <end position="549"/>
    </location>
</feature>
<dbReference type="PANTHER" id="PTHR42648">
    <property type="entry name" value="TRANSPOSASE, PUTATIVE-RELATED"/>
    <property type="match status" value="1"/>
</dbReference>
<proteinExistence type="predicted"/>
<dbReference type="AlphaFoldDB" id="A0A6L2NTC7"/>
<dbReference type="InterPro" id="IPR013103">
    <property type="entry name" value="RVT_2"/>
</dbReference>
<dbReference type="Pfam" id="PF25597">
    <property type="entry name" value="SH3_retrovirus"/>
    <property type="match status" value="1"/>
</dbReference>
<dbReference type="GO" id="GO:0046872">
    <property type="term" value="F:metal ion binding"/>
    <property type="evidence" value="ECO:0007669"/>
    <property type="project" value="UniProtKB-KW"/>
</dbReference>
<dbReference type="EMBL" id="BKCJ010009945">
    <property type="protein sequence ID" value="GEU89346.1"/>
    <property type="molecule type" value="Genomic_DNA"/>
</dbReference>
<dbReference type="InterPro" id="IPR036397">
    <property type="entry name" value="RNaseH_sf"/>
</dbReference>
<dbReference type="GO" id="GO:0016787">
    <property type="term" value="F:hydrolase activity"/>
    <property type="evidence" value="ECO:0007669"/>
    <property type="project" value="UniProtKB-KW"/>
</dbReference>
<reference evidence="5" key="1">
    <citation type="journal article" date="2019" name="Sci. Rep.">
        <title>Draft genome of Tanacetum cinerariifolium, the natural source of mosquito coil.</title>
        <authorList>
            <person name="Yamashiro T."/>
            <person name="Shiraishi A."/>
            <person name="Satake H."/>
            <person name="Nakayama K."/>
        </authorList>
    </citation>
    <scope>NUCLEOTIDE SEQUENCE</scope>
</reference>
<dbReference type="GO" id="GO:0015074">
    <property type="term" value="P:DNA integration"/>
    <property type="evidence" value="ECO:0007669"/>
    <property type="project" value="InterPro"/>
</dbReference>
<dbReference type="SUPFAM" id="SSF53098">
    <property type="entry name" value="Ribonuclease H-like"/>
    <property type="match status" value="1"/>
</dbReference>
<comment type="caution">
    <text evidence="5">The sequence shown here is derived from an EMBL/GenBank/DDBJ whole genome shotgun (WGS) entry which is preliminary data.</text>
</comment>
<dbReference type="GO" id="GO:0003676">
    <property type="term" value="F:nucleic acid binding"/>
    <property type="evidence" value="ECO:0007669"/>
    <property type="project" value="InterPro"/>
</dbReference>
<gene>
    <name evidence="5" type="ORF">Tci_061324</name>
</gene>
<dbReference type="InterPro" id="IPR012337">
    <property type="entry name" value="RNaseH-like_sf"/>
</dbReference>
<keyword evidence="1" id="KW-0479">Metal-binding</keyword>
<dbReference type="Gene3D" id="3.30.420.10">
    <property type="entry name" value="Ribonuclease H-like superfamily/Ribonuclease H"/>
    <property type="match status" value="1"/>
</dbReference>
<organism evidence="5">
    <name type="scientific">Tanacetum cinerariifolium</name>
    <name type="common">Dalmatian daisy</name>
    <name type="synonym">Chrysanthemum cinerariifolium</name>
    <dbReference type="NCBI Taxonomy" id="118510"/>
    <lineage>
        <taxon>Eukaryota</taxon>
        <taxon>Viridiplantae</taxon>
        <taxon>Streptophyta</taxon>
        <taxon>Embryophyta</taxon>
        <taxon>Tracheophyta</taxon>
        <taxon>Spermatophyta</taxon>
        <taxon>Magnoliopsida</taxon>
        <taxon>eudicotyledons</taxon>
        <taxon>Gunneridae</taxon>
        <taxon>Pentapetalae</taxon>
        <taxon>asterids</taxon>
        <taxon>campanulids</taxon>
        <taxon>Asterales</taxon>
        <taxon>Asteraceae</taxon>
        <taxon>Asteroideae</taxon>
        <taxon>Anthemideae</taxon>
        <taxon>Anthemidinae</taxon>
        <taxon>Tanacetum</taxon>
    </lineage>
</organism>
<sequence>MVQKPVLKNVEKRTGQRVVKPVWNNAIRTNHQNFSNPRRNFTPIAVLTKFGIVPISTARQSSSRATTLVSAARPINTVASKPLVNVAKPRQNALQTTHSLYKRPFYQQTALKNRNLNNNVNAATENYVNTAKGNKITSVVGNQGINAVKSSACWVWRPKIKVQDHVSKNTGSYICKRFDYVDPEGRLKSEHEGGYVAFGVGAKGGKITGKGTIRTGKQHKVSFKSKLHNFICQPLFMLHMDLFGPTSVSSIMHKKYCLVITDDFSRFTWVFFLATNDETSRILKSFITEIENLVEKKVKIIRCDNRTKFKNRVMNEFCEEKGIKREFSVARTPQQNRVAERRNMTLIETARTMLANSKLPTTFWAEAVNTACYVQNRVIVVKPYFKIPYELFKGRSPALSFTRPFGCHFSILNTLDQLGKFDRISNEGIFVGYSTTSKAFRIYHIRTRKVEENLHITFLENKPMIVGGGLEWLFDLDALSKLINYAPVFEGTNSNDFAGKGASFDADSHNKDKHGPSQASNSDNQKRPNAESSTKIVNTAGPVNTTTPTYADLPNDPLMPDFKDDEIFDDAYDDRDEGAEADYDNLETVIPKKPKKVTQTLDDESWVEAMQEELLQFKLLNVWTLVDLPPRKRVIGTKWVYRNKRDLRSKARLVAQGHRQEKGIYYAVRLFLAYASFMDFTVYQMDVESAFLYGTIEEEVYVSQHPGFVVPEFPN</sequence>
<evidence type="ECO:0000259" key="4">
    <source>
        <dbReference type="PROSITE" id="PS50994"/>
    </source>
</evidence>
<dbReference type="Pfam" id="PF00665">
    <property type="entry name" value="rve"/>
    <property type="match status" value="1"/>
</dbReference>
<evidence type="ECO:0000256" key="3">
    <source>
        <dbReference type="SAM" id="MobiDB-lite"/>
    </source>
</evidence>
<protein>
    <submittedName>
        <fullName evidence="5">Retrovirus-related Pol polyprotein from transposon TNT 1-94</fullName>
    </submittedName>
</protein>
<dbReference type="Pfam" id="PF07727">
    <property type="entry name" value="RVT_2"/>
    <property type="match status" value="1"/>
</dbReference>
<dbReference type="PANTHER" id="PTHR42648:SF32">
    <property type="entry name" value="RIBONUCLEASE H-LIKE DOMAIN, GAG-PRE-INTEGRASE DOMAIN PROTEIN-RELATED"/>
    <property type="match status" value="1"/>
</dbReference>
<accession>A0A6L2NTC7</accession>
<evidence type="ECO:0000256" key="2">
    <source>
        <dbReference type="ARBA" id="ARBA00022801"/>
    </source>
</evidence>
<evidence type="ECO:0000256" key="1">
    <source>
        <dbReference type="ARBA" id="ARBA00022723"/>
    </source>
</evidence>
<name>A0A6L2NTC7_TANCI</name>
<dbReference type="InterPro" id="IPR039537">
    <property type="entry name" value="Retrotran_Ty1/copia-like"/>
</dbReference>